<dbReference type="PRINTS" id="PR00416">
    <property type="entry name" value="EUTPISMRASEI"/>
</dbReference>
<dbReference type="InterPro" id="IPR014711">
    <property type="entry name" value="TopoI_cat_a-hlx-sub_euk"/>
</dbReference>
<dbReference type="InterPro" id="IPR011010">
    <property type="entry name" value="DNA_brk_join_enz"/>
</dbReference>
<keyword evidence="5" id="KW-0238">DNA-binding</keyword>
<dbReference type="EMBL" id="SISG01000001">
    <property type="protein sequence ID" value="TBN57292.1"/>
    <property type="molecule type" value="Genomic_DNA"/>
</dbReference>
<feature type="region of interest" description="Disordered" evidence="7">
    <location>
        <begin position="1"/>
        <end position="28"/>
    </location>
</feature>
<evidence type="ECO:0000256" key="3">
    <source>
        <dbReference type="ARBA" id="ARBA00012891"/>
    </source>
</evidence>
<dbReference type="Pfam" id="PF01028">
    <property type="entry name" value="Topoisom_I"/>
    <property type="match status" value="1"/>
</dbReference>
<evidence type="ECO:0000256" key="5">
    <source>
        <dbReference type="ARBA" id="ARBA00023125"/>
    </source>
</evidence>
<dbReference type="Gene3D" id="1.10.132.120">
    <property type="match status" value="1"/>
</dbReference>
<comment type="similarity">
    <text evidence="2">Belongs to the type IB topoisomerase family.</text>
</comment>
<dbReference type="InterPro" id="IPR013500">
    <property type="entry name" value="TopoI_cat_euk"/>
</dbReference>
<evidence type="ECO:0000313" key="11">
    <source>
        <dbReference type="Proteomes" id="UP000294194"/>
    </source>
</evidence>
<evidence type="ECO:0000259" key="8">
    <source>
        <dbReference type="Pfam" id="PF01028"/>
    </source>
</evidence>
<dbReference type="Pfam" id="PF21338">
    <property type="entry name" value="Top1B_N_bact"/>
    <property type="match status" value="1"/>
</dbReference>
<dbReference type="Gene3D" id="3.30.66.10">
    <property type="entry name" value="DNA topoisomerase I domain"/>
    <property type="match status" value="1"/>
</dbReference>
<dbReference type="GO" id="GO:0003917">
    <property type="term" value="F:DNA topoisomerase type I (single strand cut, ATP-independent) activity"/>
    <property type="evidence" value="ECO:0007669"/>
    <property type="project" value="UniProtKB-EC"/>
</dbReference>
<sequence>MPRLRRSNLTKPGFTRQKKGTGFSYSGPGLLETDRSRIEDLAIPPAWSDVWIAPHPNSHIQATGVDVAGRRQYIYHSQWRETKDKAKFDRALDLAAALPGARRRVTVDLRSNGATEERALGAAFRMLDTGALRIGSERYAETNGSHGLSTLLCAHARVSGGDTVELSFPAKSGHAWSSEIKDEDLAAFIMTLKRRGPNARLLAWKSDGEWHPLAAEEINDYVREVTGGQFTAKDFRTLRGTIAAAESLAGHGPERTRTGRQRALAQAMRDAADALGNTPAIAKKSYVDPRIVKLYRRGITLDSGSGSADAALRRLLVG</sequence>
<dbReference type="Gene3D" id="3.90.15.10">
    <property type="entry name" value="Topoisomerase I, Chain A, domain 3"/>
    <property type="match status" value="1"/>
</dbReference>
<dbReference type="RefSeq" id="WP_130981403.1">
    <property type="nucleotide sequence ID" value="NZ_SISG01000001.1"/>
</dbReference>
<feature type="domain" description="DNA topoisomerase IB N-terminal" evidence="9">
    <location>
        <begin position="33"/>
        <end position="66"/>
    </location>
</feature>
<comment type="caution">
    <text evidence="10">The sequence shown here is derived from an EMBL/GenBank/DDBJ whole genome shotgun (WGS) entry which is preliminary data.</text>
</comment>
<evidence type="ECO:0000256" key="4">
    <source>
        <dbReference type="ARBA" id="ARBA00023029"/>
    </source>
</evidence>
<dbReference type="SUPFAM" id="SSF55869">
    <property type="entry name" value="DNA topoisomerase I domain"/>
    <property type="match status" value="1"/>
</dbReference>
<evidence type="ECO:0000259" key="9">
    <source>
        <dbReference type="Pfam" id="PF21338"/>
    </source>
</evidence>
<dbReference type="PROSITE" id="PS52038">
    <property type="entry name" value="TOPO_IB_2"/>
    <property type="match status" value="1"/>
</dbReference>
<dbReference type="Proteomes" id="UP000294194">
    <property type="component" value="Unassembled WGS sequence"/>
</dbReference>
<proteinExistence type="inferred from homology"/>
<comment type="catalytic activity">
    <reaction evidence="1">
        <text>ATP-independent breakage of single-stranded DNA, followed by passage and rejoining.</text>
        <dbReference type="EC" id="5.6.2.1"/>
    </reaction>
</comment>
<evidence type="ECO:0000256" key="1">
    <source>
        <dbReference type="ARBA" id="ARBA00000213"/>
    </source>
</evidence>
<keyword evidence="11" id="KW-1185">Reference proteome</keyword>
<dbReference type="InterPro" id="IPR035447">
    <property type="entry name" value="DNA_topo_I_N_sf"/>
</dbReference>
<name>A0A4Q9GQY3_9MICO</name>
<dbReference type="AlphaFoldDB" id="A0A4Q9GQY3"/>
<keyword evidence="4" id="KW-0799">Topoisomerase</keyword>
<evidence type="ECO:0000256" key="2">
    <source>
        <dbReference type="ARBA" id="ARBA00006645"/>
    </source>
</evidence>
<accession>A0A4Q9GQY3</accession>
<keyword evidence="6 10" id="KW-0413">Isomerase</keyword>
<dbReference type="SUPFAM" id="SSF56349">
    <property type="entry name" value="DNA breaking-rejoining enzymes"/>
    <property type="match status" value="1"/>
</dbReference>
<evidence type="ECO:0000313" key="10">
    <source>
        <dbReference type="EMBL" id="TBN57292.1"/>
    </source>
</evidence>
<feature type="domain" description="DNA topoisomerase I catalytic core eukaryotic-type" evidence="8">
    <location>
        <begin position="77"/>
        <end position="284"/>
    </location>
</feature>
<dbReference type="InterPro" id="IPR049331">
    <property type="entry name" value="Top1B_N_bact"/>
</dbReference>
<organism evidence="10 11">
    <name type="scientific">Glaciihabitans arcticus</name>
    <dbReference type="NCBI Taxonomy" id="2668039"/>
    <lineage>
        <taxon>Bacteria</taxon>
        <taxon>Bacillati</taxon>
        <taxon>Actinomycetota</taxon>
        <taxon>Actinomycetes</taxon>
        <taxon>Micrococcales</taxon>
        <taxon>Microbacteriaceae</taxon>
        <taxon>Glaciihabitans</taxon>
    </lineage>
</organism>
<dbReference type="GO" id="GO:0003677">
    <property type="term" value="F:DNA binding"/>
    <property type="evidence" value="ECO:0007669"/>
    <property type="project" value="UniProtKB-KW"/>
</dbReference>
<protein>
    <recommendedName>
        <fullName evidence="3">DNA topoisomerase</fullName>
        <ecNumber evidence="3">5.6.2.1</ecNumber>
    </recommendedName>
</protein>
<evidence type="ECO:0000256" key="6">
    <source>
        <dbReference type="ARBA" id="ARBA00023235"/>
    </source>
</evidence>
<dbReference type="InterPro" id="IPR001631">
    <property type="entry name" value="TopoI"/>
</dbReference>
<evidence type="ECO:0000256" key="7">
    <source>
        <dbReference type="SAM" id="MobiDB-lite"/>
    </source>
</evidence>
<dbReference type="EC" id="5.6.2.1" evidence="3"/>
<gene>
    <name evidence="10" type="ORF">EYE40_07705</name>
</gene>
<reference evidence="11" key="1">
    <citation type="submission" date="2019-02" db="EMBL/GenBank/DDBJ databases">
        <title>Glaciihabitans arcticus sp. nov., a psychrotolerant bacterium isolated from polar soil.</title>
        <authorList>
            <person name="Dahal R.H."/>
        </authorList>
    </citation>
    <scope>NUCLEOTIDE SEQUENCE [LARGE SCALE GENOMIC DNA]</scope>
    <source>
        <strain evidence="11">RP-3-7</strain>
    </source>
</reference>
<dbReference type="GO" id="GO:0006265">
    <property type="term" value="P:DNA topological change"/>
    <property type="evidence" value="ECO:0007669"/>
    <property type="project" value="InterPro"/>
</dbReference>